<evidence type="ECO:0000313" key="3">
    <source>
        <dbReference type="EMBL" id="BEQ14916.1"/>
    </source>
</evidence>
<dbReference type="InterPro" id="IPR010061">
    <property type="entry name" value="MeMal-semiAld_DH"/>
</dbReference>
<dbReference type="RefSeq" id="WP_338606587.1">
    <property type="nucleotide sequence ID" value="NZ_AP028679.1"/>
</dbReference>
<dbReference type="InterPro" id="IPR015590">
    <property type="entry name" value="Aldehyde_DH_dom"/>
</dbReference>
<dbReference type="Pfam" id="PF00171">
    <property type="entry name" value="Aldedh"/>
    <property type="match status" value="1"/>
</dbReference>
<dbReference type="InterPro" id="IPR016163">
    <property type="entry name" value="Ald_DH_C"/>
</dbReference>
<evidence type="ECO:0000259" key="2">
    <source>
        <dbReference type="Pfam" id="PF00171"/>
    </source>
</evidence>
<evidence type="ECO:0000256" key="1">
    <source>
        <dbReference type="ARBA" id="ARBA00023002"/>
    </source>
</evidence>
<dbReference type="GO" id="GO:0004491">
    <property type="term" value="F:methylmalonate-semialdehyde dehydrogenase (acylating, NAD) activity"/>
    <property type="evidence" value="ECO:0007669"/>
    <property type="project" value="InterPro"/>
</dbReference>
<dbReference type="Proteomes" id="UP001366166">
    <property type="component" value="Chromosome"/>
</dbReference>
<protein>
    <submittedName>
        <fullName evidence="3">Methylmalonate-semialdehyde dehydrogenase (CoA acylating)</fullName>
    </submittedName>
</protein>
<proteinExistence type="predicted"/>
<keyword evidence="1" id="KW-0560">Oxidoreductase</keyword>
<organism evidence="3 4">
    <name type="scientific">Desulfoferula mesophila</name>
    <dbReference type="NCBI Taxonomy" id="3058419"/>
    <lineage>
        <taxon>Bacteria</taxon>
        <taxon>Pseudomonadati</taxon>
        <taxon>Thermodesulfobacteriota</taxon>
        <taxon>Desulfarculia</taxon>
        <taxon>Desulfarculales</taxon>
        <taxon>Desulfarculaceae</taxon>
        <taxon>Desulfoferula</taxon>
    </lineage>
</organism>
<dbReference type="InterPro" id="IPR016162">
    <property type="entry name" value="Ald_DH_N"/>
</dbReference>
<dbReference type="InterPro" id="IPR016161">
    <property type="entry name" value="Ald_DH/histidinol_DH"/>
</dbReference>
<reference evidence="4" key="1">
    <citation type="journal article" date="2023" name="Arch. Microbiol.">
        <title>Desulfoferula mesophilus gen. nov. sp. nov., a mesophilic sulfate-reducing bacterium isolated from a brackish lake sediment.</title>
        <authorList>
            <person name="Watanabe T."/>
            <person name="Yabe T."/>
            <person name="Tsuji J.M."/>
            <person name="Fukui M."/>
        </authorList>
    </citation>
    <scope>NUCLEOTIDE SEQUENCE [LARGE SCALE GENOMIC DNA]</scope>
    <source>
        <strain evidence="4">12FAK</strain>
    </source>
</reference>
<dbReference type="Gene3D" id="3.40.309.10">
    <property type="entry name" value="Aldehyde Dehydrogenase, Chain A, domain 2"/>
    <property type="match status" value="1"/>
</dbReference>
<evidence type="ECO:0000313" key="4">
    <source>
        <dbReference type="Proteomes" id="UP001366166"/>
    </source>
</evidence>
<dbReference type="GO" id="GO:0006574">
    <property type="term" value="P:L-valine catabolic process"/>
    <property type="evidence" value="ECO:0007669"/>
    <property type="project" value="TreeGrafter"/>
</dbReference>
<feature type="domain" description="Aldehyde dehydrogenase" evidence="2">
    <location>
        <begin position="22"/>
        <end position="488"/>
    </location>
</feature>
<dbReference type="GO" id="GO:0006210">
    <property type="term" value="P:thymine catabolic process"/>
    <property type="evidence" value="ECO:0007669"/>
    <property type="project" value="TreeGrafter"/>
</dbReference>
<accession>A0AAU9EWT5</accession>
<dbReference type="AlphaFoldDB" id="A0AAU9EWT5"/>
<dbReference type="SUPFAM" id="SSF53720">
    <property type="entry name" value="ALDH-like"/>
    <property type="match status" value="1"/>
</dbReference>
<keyword evidence="4" id="KW-1185">Reference proteome</keyword>
<sequence>MAILPEVKSHYGRLKLLIGGEWVESKSDIINKTYNPATGVEIAEYPTATKQEARAAVEAAQQAFVALKGIALRERARMLFNMRQIFDREEDMLARVLVQDHGRTYKEAAGSVRRSIENIESACSAAYGMAARNEHIDNLARGIDMWLTWEPLGPFLIVTPGNIPMHAWSSFVPYALAAGCPVVVSPSRQDPVAADYMSKVALEAGFPAGCINLIHGGRDVNSYILEQPEIEGIGFIGSTSAGLDLFAQCGKLGKTSSLNGNGKNTVVITPDADLESCPAYVRQGCFGMTGQRCLGSDNVVILGDKARYEAVKQSLVENASAMKLGYGLDESVTMGPYATAAGRDKVWAWVERGLAEGAKMVLDGRTMVPADYPDGYFLGPTIIEDADIDMEICKQEAFGAVASLIRADSVEQVIEWINTKTDLGHSACIMTSSGATARQFAREVNVGNVGINVGVPQPYAFFPLGSKRKSFLGAAKSRLASMRLFLDERTVTARWV</sequence>
<dbReference type="Gene3D" id="3.40.605.10">
    <property type="entry name" value="Aldehyde Dehydrogenase, Chain A, domain 1"/>
    <property type="match status" value="1"/>
</dbReference>
<dbReference type="PANTHER" id="PTHR43866:SF4">
    <property type="entry name" value="MALONATE-SEMIALDEHYDE DEHYDROGENASE"/>
    <property type="match status" value="1"/>
</dbReference>
<dbReference type="KEGG" id="dmp:FAK_19820"/>
<dbReference type="EMBL" id="AP028679">
    <property type="protein sequence ID" value="BEQ14916.1"/>
    <property type="molecule type" value="Genomic_DNA"/>
</dbReference>
<dbReference type="FunFam" id="3.40.309.10:FF:000002">
    <property type="entry name" value="Methylmalonate-semialdehyde dehydrogenase (Acylating)"/>
    <property type="match status" value="1"/>
</dbReference>
<dbReference type="PANTHER" id="PTHR43866">
    <property type="entry name" value="MALONATE-SEMIALDEHYDE DEHYDROGENASE"/>
    <property type="match status" value="1"/>
</dbReference>
<gene>
    <name evidence="3" type="ORF">FAK_19820</name>
</gene>
<name>A0AAU9EWT5_9BACT</name>